<feature type="compositionally biased region" description="Basic and acidic residues" evidence="1">
    <location>
        <begin position="45"/>
        <end position="55"/>
    </location>
</feature>
<gene>
    <name evidence="2" type="ORF">C2845_PM07G32400</name>
</gene>
<keyword evidence="3" id="KW-1185">Reference proteome</keyword>
<comment type="caution">
    <text evidence="2">The sequence shown here is derived from an EMBL/GenBank/DDBJ whole genome shotgun (WGS) entry which is preliminary data.</text>
</comment>
<dbReference type="Proteomes" id="UP000275267">
    <property type="component" value="Unassembled WGS sequence"/>
</dbReference>
<feature type="region of interest" description="Disordered" evidence="1">
    <location>
        <begin position="34"/>
        <end position="55"/>
    </location>
</feature>
<evidence type="ECO:0000256" key="1">
    <source>
        <dbReference type="SAM" id="MobiDB-lite"/>
    </source>
</evidence>
<evidence type="ECO:0000313" key="3">
    <source>
        <dbReference type="Proteomes" id="UP000275267"/>
    </source>
</evidence>
<evidence type="ECO:0000313" key="2">
    <source>
        <dbReference type="EMBL" id="RLN25639.1"/>
    </source>
</evidence>
<sequence>MASRQGTAVCSFNINSPNKDDMDDEIAYVNVNDEHEAGEVLSPSECRRRNEEEII</sequence>
<accession>A0A3L6SSG8</accession>
<dbReference type="EMBL" id="PQIB02000004">
    <property type="protein sequence ID" value="RLN25639.1"/>
    <property type="molecule type" value="Genomic_DNA"/>
</dbReference>
<organism evidence="2 3">
    <name type="scientific">Panicum miliaceum</name>
    <name type="common">Proso millet</name>
    <name type="synonym">Broomcorn millet</name>
    <dbReference type="NCBI Taxonomy" id="4540"/>
    <lineage>
        <taxon>Eukaryota</taxon>
        <taxon>Viridiplantae</taxon>
        <taxon>Streptophyta</taxon>
        <taxon>Embryophyta</taxon>
        <taxon>Tracheophyta</taxon>
        <taxon>Spermatophyta</taxon>
        <taxon>Magnoliopsida</taxon>
        <taxon>Liliopsida</taxon>
        <taxon>Poales</taxon>
        <taxon>Poaceae</taxon>
        <taxon>PACMAD clade</taxon>
        <taxon>Panicoideae</taxon>
        <taxon>Panicodae</taxon>
        <taxon>Paniceae</taxon>
        <taxon>Panicinae</taxon>
        <taxon>Panicum</taxon>
        <taxon>Panicum sect. Panicum</taxon>
    </lineage>
</organism>
<name>A0A3L6SSG8_PANMI</name>
<dbReference type="AlphaFoldDB" id="A0A3L6SSG8"/>
<proteinExistence type="predicted"/>
<protein>
    <submittedName>
        <fullName evidence="2">Uncharacterized protein</fullName>
    </submittedName>
</protein>
<reference evidence="3" key="1">
    <citation type="journal article" date="2019" name="Nat. Commun.">
        <title>The genome of broomcorn millet.</title>
        <authorList>
            <person name="Zou C."/>
            <person name="Miki D."/>
            <person name="Li D."/>
            <person name="Tang Q."/>
            <person name="Xiao L."/>
            <person name="Rajput S."/>
            <person name="Deng P."/>
            <person name="Jia W."/>
            <person name="Huang R."/>
            <person name="Zhang M."/>
            <person name="Sun Y."/>
            <person name="Hu J."/>
            <person name="Fu X."/>
            <person name="Schnable P.S."/>
            <person name="Li F."/>
            <person name="Zhang H."/>
            <person name="Feng B."/>
            <person name="Zhu X."/>
            <person name="Liu R."/>
            <person name="Schnable J.C."/>
            <person name="Zhu J.-K."/>
            <person name="Zhang H."/>
        </authorList>
    </citation>
    <scope>NUCLEOTIDE SEQUENCE [LARGE SCALE GENOMIC DNA]</scope>
</reference>